<name>A0A143BL70_9BACT</name>
<evidence type="ECO:0000259" key="2">
    <source>
        <dbReference type="PROSITE" id="PS50846"/>
    </source>
</evidence>
<sequence>MQHATFEITGMSCGHCVKAVDKALQQTSGVTVEAVAIGTATVAFDPAQTTPAQIAQAIDDAGYAVVATR</sequence>
<evidence type="ECO:0000256" key="1">
    <source>
        <dbReference type="ARBA" id="ARBA00022723"/>
    </source>
</evidence>
<gene>
    <name evidence="3" type="ORF">GEMMAAP_15185</name>
</gene>
<protein>
    <submittedName>
        <fullName evidence="3">Copper chaperone</fullName>
    </submittedName>
</protein>
<evidence type="ECO:0000313" key="3">
    <source>
        <dbReference type="EMBL" id="AMW05779.1"/>
    </source>
</evidence>
<accession>A0A143BL70</accession>
<dbReference type="GO" id="GO:0046872">
    <property type="term" value="F:metal ion binding"/>
    <property type="evidence" value="ECO:0007669"/>
    <property type="project" value="UniProtKB-KW"/>
</dbReference>
<reference evidence="3 4" key="1">
    <citation type="journal article" date="2014" name="Proc. Natl. Acad. Sci. U.S.A.">
        <title>Functional type 2 photosynthetic reaction centers found in the rare bacterial phylum Gemmatimonadetes.</title>
        <authorList>
            <person name="Zeng Y."/>
            <person name="Feng F."/>
            <person name="Medova H."/>
            <person name="Dean J."/>
            <person name="Koblizek M."/>
        </authorList>
    </citation>
    <scope>NUCLEOTIDE SEQUENCE [LARGE SCALE GENOMIC DNA]</scope>
    <source>
        <strain evidence="3 4">AP64</strain>
    </source>
</reference>
<reference evidence="3 4" key="2">
    <citation type="journal article" date="2016" name="Environ. Microbiol. Rep.">
        <title>Metagenomic evidence for the presence of phototrophic Gemmatimonadetes bacteria in diverse environments.</title>
        <authorList>
            <person name="Zeng Y."/>
            <person name="Baumbach J."/>
            <person name="Barbosa E.G."/>
            <person name="Azevedo V."/>
            <person name="Zhang C."/>
            <person name="Koblizek M."/>
        </authorList>
    </citation>
    <scope>NUCLEOTIDE SEQUENCE [LARGE SCALE GENOMIC DNA]</scope>
    <source>
        <strain evidence="3 4">AP64</strain>
    </source>
</reference>
<proteinExistence type="predicted"/>
<feature type="domain" description="HMA" evidence="2">
    <location>
        <begin position="2"/>
        <end position="66"/>
    </location>
</feature>
<dbReference type="RefSeq" id="WP_026848504.1">
    <property type="nucleotide sequence ID" value="NZ_CP011454.1"/>
</dbReference>
<evidence type="ECO:0000313" key="4">
    <source>
        <dbReference type="Proteomes" id="UP000076404"/>
    </source>
</evidence>
<keyword evidence="4" id="KW-1185">Reference proteome</keyword>
<dbReference type="EMBL" id="CP011454">
    <property type="protein sequence ID" value="AMW05779.1"/>
    <property type="molecule type" value="Genomic_DNA"/>
</dbReference>
<dbReference type="CDD" id="cd00371">
    <property type="entry name" value="HMA"/>
    <property type="match status" value="1"/>
</dbReference>
<dbReference type="PANTHER" id="PTHR46594">
    <property type="entry name" value="P-TYPE CATION-TRANSPORTING ATPASE"/>
    <property type="match status" value="1"/>
</dbReference>
<dbReference type="InterPro" id="IPR006121">
    <property type="entry name" value="HMA_dom"/>
</dbReference>
<dbReference type="eggNOG" id="COG2608">
    <property type="taxonomic scope" value="Bacteria"/>
</dbReference>
<keyword evidence="1" id="KW-0479">Metal-binding</keyword>
<dbReference type="FunFam" id="3.30.70.100:FF:000001">
    <property type="entry name" value="ATPase copper transporting beta"/>
    <property type="match status" value="1"/>
</dbReference>
<dbReference type="OrthoDB" id="9813965at2"/>
<dbReference type="AlphaFoldDB" id="A0A143BL70"/>
<organism evidence="3 4">
    <name type="scientific">Gemmatimonas phototrophica</name>
    <dbReference type="NCBI Taxonomy" id="1379270"/>
    <lineage>
        <taxon>Bacteria</taxon>
        <taxon>Pseudomonadati</taxon>
        <taxon>Gemmatimonadota</taxon>
        <taxon>Gemmatimonadia</taxon>
        <taxon>Gemmatimonadales</taxon>
        <taxon>Gemmatimonadaceae</taxon>
        <taxon>Gemmatimonas</taxon>
    </lineage>
</organism>
<dbReference type="PANTHER" id="PTHR46594:SF4">
    <property type="entry name" value="P-TYPE CATION-TRANSPORTING ATPASE"/>
    <property type="match status" value="1"/>
</dbReference>
<dbReference type="SUPFAM" id="SSF55008">
    <property type="entry name" value="HMA, heavy metal-associated domain"/>
    <property type="match status" value="1"/>
</dbReference>
<dbReference type="KEGG" id="gph:GEMMAAP_15185"/>
<dbReference type="InterPro" id="IPR036163">
    <property type="entry name" value="HMA_dom_sf"/>
</dbReference>
<dbReference type="Pfam" id="PF00403">
    <property type="entry name" value="HMA"/>
    <property type="match status" value="1"/>
</dbReference>
<dbReference type="Gene3D" id="3.30.70.100">
    <property type="match status" value="1"/>
</dbReference>
<dbReference type="STRING" id="1379270.GEMMAAP_15185"/>
<dbReference type="Proteomes" id="UP000076404">
    <property type="component" value="Chromosome"/>
</dbReference>
<dbReference type="PROSITE" id="PS50846">
    <property type="entry name" value="HMA_2"/>
    <property type="match status" value="1"/>
</dbReference>